<dbReference type="SMART" id="SM00409">
    <property type="entry name" value="IG"/>
    <property type="match status" value="9"/>
</dbReference>
<dbReference type="SUPFAM" id="SSF48726">
    <property type="entry name" value="Immunoglobulin"/>
    <property type="match status" value="9"/>
</dbReference>
<dbReference type="InterPro" id="IPR056754">
    <property type="entry name" value="DSCAM/DSCAML_C"/>
</dbReference>
<feature type="domain" description="Fibronectin type-III" evidence="16">
    <location>
        <begin position="1375"/>
        <end position="1468"/>
    </location>
</feature>
<keyword evidence="18" id="KW-1185">Reference proteome</keyword>
<evidence type="ECO:0000313" key="17">
    <source>
        <dbReference type="EnsemblMetazoa" id="SMAR009858-PA"/>
    </source>
</evidence>
<reference evidence="18" key="1">
    <citation type="submission" date="2011-05" db="EMBL/GenBank/DDBJ databases">
        <authorList>
            <person name="Richards S.R."/>
            <person name="Qu J."/>
            <person name="Jiang H."/>
            <person name="Jhangiani S.N."/>
            <person name="Agravi P."/>
            <person name="Goodspeed R."/>
            <person name="Gross S."/>
            <person name="Mandapat C."/>
            <person name="Jackson L."/>
            <person name="Mathew T."/>
            <person name="Pu L."/>
            <person name="Thornton R."/>
            <person name="Saada N."/>
            <person name="Wilczek-Boney K.B."/>
            <person name="Lee S."/>
            <person name="Kovar C."/>
            <person name="Wu Y."/>
            <person name="Scherer S.E."/>
            <person name="Worley K.C."/>
            <person name="Muzny D.M."/>
            <person name="Gibbs R."/>
        </authorList>
    </citation>
    <scope>NUCLEOTIDE SEQUENCE</scope>
    <source>
        <strain evidence="18">Brora</strain>
    </source>
</reference>
<evidence type="ECO:0000256" key="6">
    <source>
        <dbReference type="ARBA" id="ARBA00022737"/>
    </source>
</evidence>
<feature type="domain" description="Ig-like" evidence="15">
    <location>
        <begin position="299"/>
        <end position="385"/>
    </location>
</feature>
<dbReference type="FunFam" id="2.60.40.10:FF:000005">
    <property type="entry name" value="Neuronal cell adhesion molecule"/>
    <property type="match status" value="1"/>
</dbReference>
<feature type="domain" description="Ig-like" evidence="15">
    <location>
        <begin position="670"/>
        <end position="763"/>
    </location>
</feature>
<dbReference type="STRING" id="126957.T1J837"/>
<dbReference type="Pfam" id="PF07679">
    <property type="entry name" value="I-set"/>
    <property type="match status" value="6"/>
</dbReference>
<keyword evidence="9 14" id="KW-0472">Membrane</keyword>
<dbReference type="InterPro" id="IPR003599">
    <property type="entry name" value="Ig_sub"/>
</dbReference>
<name>T1J837_STRMM</name>
<dbReference type="InterPro" id="IPR036116">
    <property type="entry name" value="FN3_sf"/>
</dbReference>
<keyword evidence="6" id="KW-0677">Repeat</keyword>
<dbReference type="GO" id="GO:0030424">
    <property type="term" value="C:axon"/>
    <property type="evidence" value="ECO:0007669"/>
    <property type="project" value="TreeGrafter"/>
</dbReference>
<dbReference type="FunFam" id="2.60.40.10:FF:000324">
    <property type="entry name" value="Down syndrome cell adhesion molecule, isoform D"/>
    <property type="match status" value="1"/>
</dbReference>
<evidence type="ECO:0000256" key="9">
    <source>
        <dbReference type="ARBA" id="ARBA00023136"/>
    </source>
</evidence>
<feature type="domain" description="Ig-like" evidence="15">
    <location>
        <begin position="391"/>
        <end position="475"/>
    </location>
</feature>
<dbReference type="FunFam" id="2.60.40.10:FF:000028">
    <property type="entry name" value="Neuronal cell adhesion molecule"/>
    <property type="match status" value="1"/>
</dbReference>
<dbReference type="PhylomeDB" id="T1J837"/>
<dbReference type="GO" id="GO:0007411">
    <property type="term" value="P:axon guidance"/>
    <property type="evidence" value="ECO:0007669"/>
    <property type="project" value="TreeGrafter"/>
</dbReference>
<feature type="transmembrane region" description="Helical" evidence="14">
    <location>
        <begin position="1590"/>
        <end position="1612"/>
    </location>
</feature>
<feature type="domain" description="Fibronectin type-III" evidence="16">
    <location>
        <begin position="1472"/>
        <end position="1564"/>
    </location>
</feature>
<feature type="domain" description="Ig-like" evidence="15">
    <location>
        <begin position="207"/>
        <end position="295"/>
    </location>
</feature>
<feature type="domain" description="Ig-like" evidence="15">
    <location>
        <begin position="118"/>
        <end position="194"/>
    </location>
</feature>
<evidence type="ECO:0000256" key="2">
    <source>
        <dbReference type="ARBA" id="ARBA00004479"/>
    </source>
</evidence>
<proteinExistence type="predicted"/>
<dbReference type="HOGENOM" id="CLU_001038_4_0_1"/>
<dbReference type="OMA" id="SHPYPTX"/>
<evidence type="ECO:0000256" key="8">
    <source>
        <dbReference type="ARBA" id="ARBA00022989"/>
    </source>
</evidence>
<dbReference type="GO" id="GO:0005886">
    <property type="term" value="C:plasma membrane"/>
    <property type="evidence" value="ECO:0007669"/>
    <property type="project" value="UniProtKB-SubCell"/>
</dbReference>
<feature type="domain" description="Fibronectin type-III" evidence="16">
    <location>
        <begin position="981"/>
        <end position="1079"/>
    </location>
</feature>
<dbReference type="Proteomes" id="UP000014500">
    <property type="component" value="Unassembled WGS sequence"/>
</dbReference>
<keyword evidence="11" id="KW-0325">Glycoprotein</keyword>
<keyword evidence="10" id="KW-1015">Disulfide bond</keyword>
<evidence type="ECO:0000256" key="11">
    <source>
        <dbReference type="ARBA" id="ARBA00023180"/>
    </source>
</evidence>
<keyword evidence="7" id="KW-0130">Cell adhesion</keyword>
<evidence type="ECO:0000259" key="15">
    <source>
        <dbReference type="PROSITE" id="PS50835"/>
    </source>
</evidence>
<organism evidence="17 18">
    <name type="scientific">Strigamia maritima</name>
    <name type="common">European centipede</name>
    <name type="synonym">Geophilus maritimus</name>
    <dbReference type="NCBI Taxonomy" id="126957"/>
    <lineage>
        <taxon>Eukaryota</taxon>
        <taxon>Metazoa</taxon>
        <taxon>Ecdysozoa</taxon>
        <taxon>Arthropoda</taxon>
        <taxon>Myriapoda</taxon>
        <taxon>Chilopoda</taxon>
        <taxon>Pleurostigmophora</taxon>
        <taxon>Geophilomorpha</taxon>
        <taxon>Linotaeniidae</taxon>
        <taxon>Strigamia</taxon>
    </lineage>
</organism>
<accession>T1J837</accession>
<evidence type="ECO:0000256" key="12">
    <source>
        <dbReference type="ARBA" id="ARBA00023319"/>
    </source>
</evidence>
<comment type="subcellular location">
    <subcellularLocation>
        <location evidence="1">Cell membrane</location>
    </subcellularLocation>
    <subcellularLocation>
        <location evidence="2">Membrane</location>
        <topology evidence="2">Single-pass type I membrane protein</topology>
    </subcellularLocation>
</comment>
<dbReference type="CDD" id="cd00063">
    <property type="entry name" value="FN3"/>
    <property type="match status" value="6"/>
</dbReference>
<feature type="domain" description="Ig-like" evidence="15">
    <location>
        <begin position="766"/>
        <end position="874"/>
    </location>
</feature>
<dbReference type="Pfam" id="PF00041">
    <property type="entry name" value="fn3"/>
    <property type="match status" value="5"/>
</dbReference>
<dbReference type="GO" id="GO:0098632">
    <property type="term" value="F:cell-cell adhesion mediator activity"/>
    <property type="evidence" value="ECO:0007669"/>
    <property type="project" value="TreeGrafter"/>
</dbReference>
<keyword evidence="4 14" id="KW-0812">Transmembrane</keyword>
<protein>
    <recommendedName>
        <fullName evidence="19">Down syndrome cell adhesion molecule-like protein Dscam2</fullName>
    </recommendedName>
</protein>
<evidence type="ECO:0000313" key="18">
    <source>
        <dbReference type="Proteomes" id="UP000014500"/>
    </source>
</evidence>
<dbReference type="InterPro" id="IPR036179">
    <property type="entry name" value="Ig-like_dom_sf"/>
</dbReference>
<keyword evidence="3" id="KW-1003">Cell membrane</keyword>
<dbReference type="FunFam" id="2.60.40.10:FF:000333">
    <property type="entry name" value="Down syndrome cell adhesion molecule"/>
    <property type="match status" value="1"/>
</dbReference>
<evidence type="ECO:0000256" key="5">
    <source>
        <dbReference type="ARBA" id="ARBA00022729"/>
    </source>
</evidence>
<dbReference type="PRINTS" id="PR00014">
    <property type="entry name" value="FNTYPEIII"/>
</dbReference>
<reference evidence="17" key="2">
    <citation type="submission" date="2015-02" db="UniProtKB">
        <authorList>
            <consortium name="EnsemblMetazoa"/>
        </authorList>
    </citation>
    <scope>IDENTIFICATION</scope>
</reference>
<dbReference type="InterPro" id="IPR013098">
    <property type="entry name" value="Ig_I-set"/>
</dbReference>
<feature type="domain" description="Ig-like" evidence="15">
    <location>
        <begin position="575"/>
        <end position="665"/>
    </location>
</feature>
<feature type="domain" description="Fibronectin type-III" evidence="16">
    <location>
        <begin position="1188"/>
        <end position="1284"/>
    </location>
</feature>
<dbReference type="EnsemblMetazoa" id="SMAR009858-RA">
    <property type="protein sequence ID" value="SMAR009858-PA"/>
    <property type="gene ID" value="SMAR009858"/>
</dbReference>
<dbReference type="PROSITE" id="PS50853">
    <property type="entry name" value="FN3"/>
    <property type="match status" value="6"/>
</dbReference>
<evidence type="ECO:0000259" key="16">
    <source>
        <dbReference type="PROSITE" id="PS50853"/>
    </source>
</evidence>
<evidence type="ECO:0000256" key="4">
    <source>
        <dbReference type="ARBA" id="ARBA00022692"/>
    </source>
</evidence>
<dbReference type="PANTHER" id="PTHR10075">
    <property type="entry name" value="BASIGIN RELATED"/>
    <property type="match status" value="1"/>
</dbReference>
<feature type="domain" description="Fibronectin type-III" evidence="16">
    <location>
        <begin position="1084"/>
        <end position="1184"/>
    </location>
</feature>
<dbReference type="EMBL" id="JH431948">
    <property type="status" value="NOT_ANNOTATED_CDS"/>
    <property type="molecule type" value="Genomic_DNA"/>
</dbReference>
<dbReference type="eggNOG" id="KOG3510">
    <property type="taxonomic scope" value="Eukaryota"/>
</dbReference>
<dbReference type="GO" id="GO:0070593">
    <property type="term" value="P:dendrite self-avoidance"/>
    <property type="evidence" value="ECO:0007669"/>
    <property type="project" value="TreeGrafter"/>
</dbReference>
<dbReference type="Pfam" id="PF13927">
    <property type="entry name" value="Ig_3"/>
    <property type="match status" value="2"/>
</dbReference>
<feature type="compositionally biased region" description="Polar residues" evidence="13">
    <location>
        <begin position="1855"/>
        <end position="1873"/>
    </location>
</feature>
<feature type="compositionally biased region" description="Acidic residues" evidence="13">
    <location>
        <begin position="1820"/>
        <end position="1836"/>
    </location>
</feature>
<evidence type="ECO:0000256" key="13">
    <source>
        <dbReference type="SAM" id="MobiDB-lite"/>
    </source>
</evidence>
<dbReference type="InterPro" id="IPR007110">
    <property type="entry name" value="Ig-like_dom"/>
</dbReference>
<feature type="domain" description="Fibronectin type-III" evidence="16">
    <location>
        <begin position="881"/>
        <end position="977"/>
    </location>
</feature>
<sequence>MVGPLFVTEPPYRLDFSNSSGARLDCLAHGVPPPRISWHTGDGSLVADVVRLRKVYSNGTVMFPPFRAEDYRQDVHANVYLCLASNSVGSIISREVNVRGVAKQYYELQVYDEFVIVENTGVLRCHIPSFVEDYVSVASWVREDGLVHGRNNNGGRFFLTANGDLYVANVVSSDMNKTYRCKTLHRLTGEVRLSSPGRIIPKSSVPPRITHTKPLIQIQEGATVELPCAAQGFPTPSYRWLRVLGKDAVPVQQDPRVRQVLSLLVLDKVHSEDAGVYRCLVFNSMGEEKTEVVLRVTAPLSVHVSPQRQTVDVGKECRMSCVVNGFPVTSVAWVKNGKSLIETERVKFISREMVEIMEVQKEDKGMYQCLVGNGEEMAQGAAEIKLGNVAPAVHLTYPEKPMRSGSPVTIKCVAFGNPPPEISWQVDDIQLPPQPFFHTANGETVSHLNLTRARLEDGGEYRCIAKNPGGKREIAGRIQIIGPPLVLPMKNITAVAGKSITIKCRVTGHPLDSISWERDGNVLPTDHRQKIHENGTLHIHQVDRATDQGIYTCIAQNRQGIVSRNWLGLFVKVAPTIGPFSFPPVVRDGMRARLQCVVTQGDLPIVITWLKDEHRIPHDLGLTVRQDDDFSSTLTFQSVSPRHSGRYRCIASSEVGTANYSATLVVDVMPKWVIQPGNKAIVVRGQVTLDCQAEGYPEAIITWKKAIGKYETLVEMTQTGFRENFVDLNRTGPRYKHFPNGSLLLMAVTEADEGYYMCHASNGVGPGLSKVVYVTVQASAHFEEKKRNHTAKKGDSVKMECRATGDSPISITWQSNSREFFPKDDSRFIVKEKPLPNGMLSEMTILNANRKDSGTYSCTARNTFGHDQMITRLTVLESPEAPENVKIADHGSRLVKLLWSAPFDGSSPIDKYIIQYKNGSEEWAKSLPNVTVTGQETTAVIRNLLPGTAYSFRVMAANELGIGKPSSGVGISTTEEAPAGFPQDVQVTALSSDSLKVTCKPPGKSLWNGEILGYVVSYRAHQSKELLRMKTLEAFSDMSAEIVLDGLQKYTKYSVIVQAYNRMGRGPATAEIFAFTAEDVPSKPPNNIRCRSIASQMLQVEWEEPPLDSQNGVLLGYKVLYDLVADVADDVDENGSEQLLSTSEHLISLYELMKFANYSIRVLAYTKMGNGVISNSIYCMTKEDVPSPPAKIKALVVSSESIRVAWKIPSHPNGRIIKYNVYMRGLEKENKKTLKHTIADPGIHHFEAKGLLPDTNYEFWVTASTQVGEGESTKVITQKPTRKTAASISSFSEPLVVSWQQNITLECHTVGMPKPITGWTLKGESWTDDSRAVILENNSIFLTEVQRQDAGNYSCFAENKYGKDEIQYSIYVMAPPLPPTLTIVWETTSSIGLMWKAAGDGGSKIKGYVLNYKQDYGKWLEVQLLATDDKYSLDNLLCGTRYHLNLAAFNQVGLGNMSTTVTAATKGSRPLLPRQEEVVTANATLLTIRLVRWPDGGCPVLYFVVEYKSRDEQKWLLVSNNLAPQHEVVVVPDLRPETWYAVRVTAHNEAGSTIARFDVATLSYAGGTVGPGVLVKSPSSALPFYRDVSVILPIVISTMITLTTLFGMCLCLHRRRGVLLRQEVGTPEKKAALTADYDASRGSTGVRKVHPPSSCDINRGVHLNSANPSEDVCPYATFRLPSHANKESEETYQLQNFTLLAEKGVLCNSQHRPSSDFRREDIYSKVNKRPSSKTTEENQIYKKADEIRPYLPRDVQMSPGQGYKLPDYDTVNHSPEMSNYNRISNGPVPRTVNVEHPWNQYGKQTHRFPDLLYHGPESNSSDDMEEDGDIEEDDENPDKCRWTNPKETLIGWSDPNVSQQFQQTWRTPMSSSGYDKRAAQRLLSP</sequence>
<evidence type="ECO:0000256" key="1">
    <source>
        <dbReference type="ARBA" id="ARBA00004236"/>
    </source>
</evidence>
<evidence type="ECO:0000256" key="7">
    <source>
        <dbReference type="ARBA" id="ARBA00022889"/>
    </source>
</evidence>
<evidence type="ECO:0000256" key="3">
    <source>
        <dbReference type="ARBA" id="ARBA00022475"/>
    </source>
</evidence>
<evidence type="ECO:0000256" key="14">
    <source>
        <dbReference type="SAM" id="Phobius"/>
    </source>
</evidence>
<dbReference type="SMART" id="SM00408">
    <property type="entry name" value="IGc2"/>
    <property type="match status" value="9"/>
</dbReference>
<dbReference type="FunFam" id="2.60.40.10:FF:000093">
    <property type="entry name" value="Down syndrome cell adhesion molecule, isoform B"/>
    <property type="match status" value="1"/>
</dbReference>
<dbReference type="Pfam" id="PF25059">
    <property type="entry name" value="FN3_DSCAM-DSCAML_C"/>
    <property type="match status" value="1"/>
</dbReference>
<feature type="domain" description="Ig-like" evidence="15">
    <location>
        <begin position="4"/>
        <end position="97"/>
    </location>
</feature>
<keyword evidence="5" id="KW-0732">Signal</keyword>
<dbReference type="FunFam" id="2.60.40.10:FF:000719">
    <property type="entry name" value="nephrin isoform X1"/>
    <property type="match status" value="1"/>
</dbReference>
<keyword evidence="12" id="KW-0393">Immunoglobulin domain</keyword>
<dbReference type="FunFam" id="2.60.40.10:FF:000017">
    <property type="entry name" value="Down syndrome cell adhesion molecule b"/>
    <property type="match status" value="1"/>
</dbReference>
<dbReference type="Gene3D" id="2.60.40.10">
    <property type="entry name" value="Immunoglobulins"/>
    <property type="match status" value="16"/>
</dbReference>
<evidence type="ECO:0008006" key="19">
    <source>
        <dbReference type="Google" id="ProtNLM"/>
    </source>
</evidence>
<evidence type="ECO:0000256" key="10">
    <source>
        <dbReference type="ARBA" id="ARBA00023157"/>
    </source>
</evidence>
<dbReference type="GO" id="GO:0007156">
    <property type="term" value="P:homophilic cell adhesion via plasma membrane adhesion molecules"/>
    <property type="evidence" value="ECO:0007669"/>
    <property type="project" value="TreeGrafter"/>
</dbReference>
<dbReference type="SUPFAM" id="SSF49265">
    <property type="entry name" value="Fibronectin type III"/>
    <property type="match status" value="3"/>
</dbReference>
<dbReference type="PROSITE" id="PS50835">
    <property type="entry name" value="IG_LIKE"/>
    <property type="match status" value="10"/>
</dbReference>
<dbReference type="FunFam" id="2.60.40.10:FF:000032">
    <property type="entry name" value="palladin isoform X1"/>
    <property type="match status" value="1"/>
</dbReference>
<dbReference type="InterPro" id="IPR013783">
    <property type="entry name" value="Ig-like_fold"/>
</dbReference>
<feature type="domain" description="Ig-like" evidence="15">
    <location>
        <begin position="483"/>
        <end position="563"/>
    </location>
</feature>
<dbReference type="SMART" id="SM00060">
    <property type="entry name" value="FN3"/>
    <property type="match status" value="6"/>
</dbReference>
<dbReference type="PANTHER" id="PTHR10075:SF100">
    <property type="entry name" value="FASCICLIN-2"/>
    <property type="match status" value="1"/>
</dbReference>
<dbReference type="InterPro" id="IPR003961">
    <property type="entry name" value="FN3_dom"/>
</dbReference>
<feature type="region of interest" description="Disordered" evidence="13">
    <location>
        <begin position="1808"/>
        <end position="1885"/>
    </location>
</feature>
<keyword evidence="8 14" id="KW-1133">Transmembrane helix</keyword>
<dbReference type="InterPro" id="IPR003598">
    <property type="entry name" value="Ig_sub2"/>
</dbReference>
<feature type="domain" description="Ig-like" evidence="15">
    <location>
        <begin position="1280"/>
        <end position="1371"/>
    </location>
</feature>
<dbReference type="FunFam" id="2.60.40.10:FF:000104">
    <property type="entry name" value="Down syndrome cell adhesion molecule b"/>
    <property type="match status" value="1"/>
</dbReference>